<comment type="caution">
    <text evidence="1">The sequence shown here is derived from an EMBL/GenBank/DDBJ whole genome shotgun (WGS) entry which is preliminary data.</text>
</comment>
<accession>A0A9N7UH23</accession>
<proteinExistence type="predicted"/>
<dbReference type="AlphaFoldDB" id="A0A9N7UH23"/>
<gene>
    <name evidence="1" type="ORF">PLEPLA_LOCUS17923</name>
</gene>
<name>A0A9N7UH23_PLEPL</name>
<dbReference type="EMBL" id="CADEAL010001188">
    <property type="protein sequence ID" value="CAB1429943.1"/>
    <property type="molecule type" value="Genomic_DNA"/>
</dbReference>
<sequence length="209" mass="22718">MRWLRLHVFALDKVNEGMRPLKETVEVLAGASVHELETLLEGLQTVVAATAPSIAKFSTGVAPAHGTYCTAQESGVCILSVGLSSPGKTAVCLWRHSSYEALEGALRDATVRARRHHPSPCLHTDRGRIKQIDGPVRVQWQQQVRLRQKVFTLSPGDRVEYAPLILGALQPSSASLLCAYSLSSSHSSPPSHSCTSSLAFIPLCHWDKC</sequence>
<evidence type="ECO:0000313" key="1">
    <source>
        <dbReference type="EMBL" id="CAB1429943.1"/>
    </source>
</evidence>
<organism evidence="1 2">
    <name type="scientific">Pleuronectes platessa</name>
    <name type="common">European plaice</name>
    <dbReference type="NCBI Taxonomy" id="8262"/>
    <lineage>
        <taxon>Eukaryota</taxon>
        <taxon>Metazoa</taxon>
        <taxon>Chordata</taxon>
        <taxon>Craniata</taxon>
        <taxon>Vertebrata</taxon>
        <taxon>Euteleostomi</taxon>
        <taxon>Actinopterygii</taxon>
        <taxon>Neopterygii</taxon>
        <taxon>Teleostei</taxon>
        <taxon>Neoteleostei</taxon>
        <taxon>Acanthomorphata</taxon>
        <taxon>Carangaria</taxon>
        <taxon>Pleuronectiformes</taxon>
        <taxon>Pleuronectoidei</taxon>
        <taxon>Pleuronectidae</taxon>
        <taxon>Pleuronectes</taxon>
    </lineage>
</organism>
<keyword evidence="2" id="KW-1185">Reference proteome</keyword>
<dbReference type="Proteomes" id="UP001153269">
    <property type="component" value="Unassembled WGS sequence"/>
</dbReference>
<protein>
    <submittedName>
        <fullName evidence="1">Uncharacterized protein</fullName>
    </submittedName>
</protein>
<reference evidence="1" key="1">
    <citation type="submission" date="2020-03" db="EMBL/GenBank/DDBJ databases">
        <authorList>
            <person name="Weist P."/>
        </authorList>
    </citation>
    <scope>NUCLEOTIDE SEQUENCE</scope>
</reference>
<evidence type="ECO:0000313" key="2">
    <source>
        <dbReference type="Proteomes" id="UP001153269"/>
    </source>
</evidence>